<evidence type="ECO:0000313" key="4">
    <source>
        <dbReference type="Proteomes" id="UP001144050"/>
    </source>
</evidence>
<organism evidence="3 4">
    <name type="scientific">Ralstonia solanacearum</name>
    <name type="common">Pseudomonas solanacearum</name>
    <dbReference type="NCBI Taxonomy" id="305"/>
    <lineage>
        <taxon>Bacteria</taxon>
        <taxon>Pseudomonadati</taxon>
        <taxon>Pseudomonadota</taxon>
        <taxon>Betaproteobacteria</taxon>
        <taxon>Burkholderiales</taxon>
        <taxon>Burkholderiaceae</taxon>
        <taxon>Ralstonia</taxon>
        <taxon>Ralstonia solanacearum species complex</taxon>
    </lineage>
</organism>
<keyword evidence="1" id="KW-0812">Transmembrane</keyword>
<dbReference type="EMBL" id="JAIVFG010000005">
    <property type="protein sequence ID" value="MDB0569969.1"/>
    <property type="molecule type" value="Genomic_DNA"/>
</dbReference>
<evidence type="ECO:0000313" key="3">
    <source>
        <dbReference type="EMBL" id="MDB0569969.1"/>
    </source>
</evidence>
<comment type="caution">
    <text evidence="3">The sequence shown here is derived from an EMBL/GenBank/DDBJ whole genome shotgun (WGS) entry which is preliminary data.</text>
</comment>
<gene>
    <name evidence="3" type="ORF">LBW59_04165</name>
</gene>
<evidence type="ECO:0000259" key="2">
    <source>
        <dbReference type="Pfam" id="PF04536"/>
    </source>
</evidence>
<name>A0AAW5ZKJ9_RALSL</name>
<dbReference type="Proteomes" id="UP001144050">
    <property type="component" value="Unassembled WGS sequence"/>
</dbReference>
<dbReference type="PANTHER" id="PTHR30373:SF2">
    <property type="entry name" value="UPF0603 PROTEIN YGCG"/>
    <property type="match status" value="1"/>
</dbReference>
<keyword evidence="1" id="KW-0472">Membrane</keyword>
<feature type="transmembrane region" description="Helical" evidence="1">
    <location>
        <begin position="182"/>
        <end position="201"/>
    </location>
</feature>
<protein>
    <submittedName>
        <fullName evidence="3">YgcG family protein</fullName>
    </submittedName>
</protein>
<proteinExistence type="predicted"/>
<dbReference type="RefSeq" id="WP_064046482.1">
    <property type="nucleotide sequence ID" value="NZ_CP172971.1"/>
</dbReference>
<reference evidence="3" key="1">
    <citation type="submission" date="2021-09" db="EMBL/GenBank/DDBJ databases">
        <title>Genomic analysis of Ralstonia spp.</title>
        <authorList>
            <person name="Aburjaile F."/>
            <person name="Ariute J.C."/>
            <person name="Pais A.K.L."/>
            <person name="Albuquerque G.M.R."/>
            <person name="Silva A.M.F."/>
            <person name="Brenig B."/>
            <person name="Azevedo V."/>
            <person name="Matiuzzi M."/>
            <person name="Ramos R."/>
            <person name="Goes-Neto A."/>
            <person name="Soares S."/>
            <person name="Iseppon A.M.B."/>
            <person name="Souza E."/>
            <person name="Gama M."/>
        </authorList>
    </citation>
    <scope>NUCLEOTIDE SEQUENCE</scope>
    <source>
        <strain evidence="3">CCRMRs91</strain>
    </source>
</reference>
<dbReference type="AlphaFoldDB" id="A0AAW5ZKJ9"/>
<evidence type="ECO:0000256" key="1">
    <source>
        <dbReference type="SAM" id="Phobius"/>
    </source>
</evidence>
<sequence>MIVLGLGRRLTALVTVLLAFSALADVAVPTLSARVTDLTGTLTREQAAALEQKLQQFETEKGSQVAVLMVPTTQPEPIEQYSMRVVEQWKLGRKHADDGALLIVAKDDRAVRIEVGYGIEGVLTDAVGGRIIREDIVPRFKAGSFYEGIDAGTDRIIRVIRGETLPPPRQARAEGAEPIRQLLPAILVLAVVLGGALRAFLGRGLGAAVAGGVVGLIGWLLSGAILVGLMAGAIALFFTLVGGAPLGWRSGAGRGGFGGSAGRGGFSGGGGGFGGGGASGRW</sequence>
<dbReference type="Gene3D" id="3.10.310.50">
    <property type="match status" value="1"/>
</dbReference>
<accession>A0AAW5ZKJ9</accession>
<feature type="domain" description="TPM" evidence="2">
    <location>
        <begin position="35"/>
        <end position="158"/>
    </location>
</feature>
<dbReference type="InterPro" id="IPR007621">
    <property type="entry name" value="TPM_dom"/>
</dbReference>
<keyword evidence="1" id="KW-1133">Transmembrane helix</keyword>
<feature type="transmembrane region" description="Helical" evidence="1">
    <location>
        <begin position="213"/>
        <end position="241"/>
    </location>
</feature>
<dbReference type="PANTHER" id="PTHR30373">
    <property type="entry name" value="UPF0603 PROTEIN YGCG"/>
    <property type="match status" value="1"/>
</dbReference>
<dbReference type="Pfam" id="PF04536">
    <property type="entry name" value="TPM_phosphatase"/>
    <property type="match status" value="1"/>
</dbReference>